<keyword evidence="3" id="KW-1185">Reference proteome</keyword>
<proteinExistence type="predicted"/>
<evidence type="ECO:0000259" key="1">
    <source>
        <dbReference type="PROSITE" id="PS50943"/>
    </source>
</evidence>
<dbReference type="EMBL" id="AP017378">
    <property type="protein sequence ID" value="BBD08882.1"/>
    <property type="molecule type" value="Genomic_DNA"/>
</dbReference>
<dbReference type="PROSITE" id="PS50943">
    <property type="entry name" value="HTH_CROC1"/>
    <property type="match status" value="1"/>
</dbReference>
<dbReference type="Pfam" id="PF01381">
    <property type="entry name" value="HTH_3"/>
    <property type="match status" value="1"/>
</dbReference>
<evidence type="ECO:0000313" key="3">
    <source>
        <dbReference type="Proteomes" id="UP000269883"/>
    </source>
</evidence>
<dbReference type="KEGG" id="dfl:DFE_2156"/>
<dbReference type="SMART" id="SM00530">
    <property type="entry name" value="HTH_XRE"/>
    <property type="match status" value="1"/>
</dbReference>
<dbReference type="SUPFAM" id="SSF47413">
    <property type="entry name" value="lambda repressor-like DNA-binding domains"/>
    <property type="match status" value="1"/>
</dbReference>
<feature type="domain" description="HTH cro/C1-type" evidence="1">
    <location>
        <begin position="23"/>
        <end position="75"/>
    </location>
</feature>
<name>A0A2Z6B052_9BACT</name>
<dbReference type="InterPro" id="IPR010982">
    <property type="entry name" value="Lambda_DNA-bd_dom_sf"/>
</dbReference>
<dbReference type="InterPro" id="IPR001387">
    <property type="entry name" value="Cro/C1-type_HTH"/>
</dbReference>
<organism evidence="2 3">
    <name type="scientific">Desulfovibrio ferrophilus</name>
    <dbReference type="NCBI Taxonomy" id="241368"/>
    <lineage>
        <taxon>Bacteria</taxon>
        <taxon>Pseudomonadati</taxon>
        <taxon>Thermodesulfobacteriota</taxon>
        <taxon>Desulfovibrionia</taxon>
        <taxon>Desulfovibrionales</taxon>
        <taxon>Desulfovibrionaceae</taxon>
        <taxon>Desulfovibrio</taxon>
    </lineage>
</organism>
<dbReference type="AlphaFoldDB" id="A0A2Z6B052"/>
<reference evidence="2 3" key="1">
    <citation type="journal article" date="2018" name="Sci. Adv.">
        <title>Multi-heme cytochromes provide a pathway for survival in energy-limited environments.</title>
        <authorList>
            <person name="Deng X."/>
            <person name="Dohmae N."/>
            <person name="Nealson K.H."/>
            <person name="Hashimoto K."/>
            <person name="Okamoto A."/>
        </authorList>
    </citation>
    <scope>NUCLEOTIDE SEQUENCE [LARGE SCALE GENOMIC DNA]</scope>
    <source>
        <strain evidence="2 3">IS5</strain>
    </source>
</reference>
<dbReference type="OrthoDB" id="5461163at2"/>
<evidence type="ECO:0000313" key="2">
    <source>
        <dbReference type="EMBL" id="BBD08882.1"/>
    </source>
</evidence>
<dbReference type="GO" id="GO:0003677">
    <property type="term" value="F:DNA binding"/>
    <property type="evidence" value="ECO:0007669"/>
    <property type="project" value="InterPro"/>
</dbReference>
<dbReference type="Gene3D" id="1.10.260.40">
    <property type="entry name" value="lambda repressor-like DNA-binding domains"/>
    <property type="match status" value="1"/>
</dbReference>
<protein>
    <submittedName>
        <fullName evidence="2">Putative transcription regulator containing HTH domain protein</fullName>
    </submittedName>
</protein>
<sequence length="91" mass="9966">MTTQIKETSKVLESNVPSRQAKLRAWLVLNGYTMGGLARLLGVHPSMITRIVKGETAPAKRIQQLAEIGVPEDLLPIPSRPPGRPRGTKNK</sequence>
<dbReference type="CDD" id="cd00093">
    <property type="entry name" value="HTH_XRE"/>
    <property type="match status" value="1"/>
</dbReference>
<accession>A0A2Z6B052</accession>
<dbReference type="Proteomes" id="UP000269883">
    <property type="component" value="Chromosome"/>
</dbReference>
<gene>
    <name evidence="2" type="ORF">DFE_2156</name>
</gene>